<dbReference type="Gene3D" id="3.40.50.300">
    <property type="entry name" value="P-loop containing nucleotide triphosphate hydrolases"/>
    <property type="match status" value="1"/>
</dbReference>
<dbReference type="OrthoDB" id="9792687at2"/>
<keyword evidence="7" id="KW-1185">Reference proteome</keyword>
<feature type="region of interest" description="Disordered" evidence="3">
    <location>
        <begin position="470"/>
        <end position="501"/>
    </location>
</feature>
<feature type="domain" description="X-Tfes XVIPCD" evidence="5">
    <location>
        <begin position="706"/>
        <end position="807"/>
    </location>
</feature>
<keyword evidence="1" id="KW-0547">Nucleotide-binding</keyword>
<dbReference type="Pfam" id="PF06414">
    <property type="entry name" value="Zeta_toxin"/>
    <property type="match status" value="1"/>
</dbReference>
<dbReference type="InterPro" id="IPR046519">
    <property type="entry name" value="X-Tfes_XVIPCD"/>
</dbReference>
<evidence type="ECO:0000259" key="5">
    <source>
        <dbReference type="Pfam" id="PF20410"/>
    </source>
</evidence>
<reference evidence="6 7" key="1">
    <citation type="submission" date="2018-10" db="EMBL/GenBank/DDBJ databases">
        <title>Proposal of Lysobacter pythonis sp. nov. isolated from royal pythons (Python regius).</title>
        <authorList>
            <person name="Hans-Juergen B."/>
            <person name="Huptas C."/>
            <person name="Sandra B."/>
            <person name="Igor L."/>
            <person name="Joachim S."/>
            <person name="Siegfried S."/>
            <person name="Mareike W."/>
            <person name="Peter K."/>
        </authorList>
    </citation>
    <scope>NUCLEOTIDE SEQUENCE [LARGE SCALE GENOMIC DNA]</scope>
    <source>
        <strain evidence="6 7">4284/11</strain>
    </source>
</reference>
<dbReference type="EMBL" id="RFLY01000016">
    <property type="protein sequence ID" value="RMH89099.1"/>
    <property type="molecule type" value="Genomic_DNA"/>
</dbReference>
<proteinExistence type="predicted"/>
<comment type="caution">
    <text evidence="6">The sequence shown here is derived from an EMBL/GenBank/DDBJ whole genome shotgun (WGS) entry which is preliminary data.</text>
</comment>
<dbReference type="Proteomes" id="UP000275012">
    <property type="component" value="Unassembled WGS sequence"/>
</dbReference>
<feature type="region of interest" description="Disordered" evidence="3">
    <location>
        <begin position="813"/>
        <end position="834"/>
    </location>
</feature>
<evidence type="ECO:0000259" key="4">
    <source>
        <dbReference type="Pfam" id="PF06414"/>
    </source>
</evidence>
<sequence>MSAPHDRLDPKTHASILSKEVIPESRLDELLSHERPKAIILAGQPGAGKGGLADAAKIELANDVVKIDPDELRKHHPDIATFRNAQPYSWSTLTQPDASAWADELLDATTAGKKNLIFDTTLSNGQWATEDLIPKLQAQGYDVEVRAVASPKLESELGVDQRFAGNLDKKGYGRHVPAGARDAIYDKLPGSLDMIHERTDVPIRLFNREGVELYDSRTDARLPGAALEEARDARLRDPKVTRQLSHGWQGQQAWHRDLPDALPGNQKVAPETAQRLLAERSGLHVVEGVARSTEQATHIDFTRRVRPNTLRAAGAAGVALSAYDVADTARDVSRLRGQGNDTAAQARIERFATQNLAGWGGAAAGMGTGALAGVKTGPGLLVTGAIGGIVGAVAGDKVADWLDERKINRQPDPRGNTWTFDPKHPERGWTIDIPPLPGTPQGERLSADAALSNRLTFQASSTSFALALASPPRSRDPYTLPASDQDAPSAREASWARHPDTRQWTREVSRIVDYRHNGPIYEKQLVEATPQRAAELERQSQAVIAQNAAQTPAAMAGRFQDAYEHNGWAQYGPLPGAVSEALQHPGRIVGSDGDLYERNAQGQWTHDGLLWDSQAKGNLRHELEATYQQQQAEARVLILDTVRVTASPEIDAPETTPTRDPQVARFLTALEAGDAQGMREASMAFAESERGRQTFIDAEQRVWDRQQRLPGRDHPLFRQALERLEEAGPEVGGYLDRLQMESVAGTLAYEAQKHYLPGIDELALSRDGQTLMARWNHPHDRLFDRHCEVDRLQAGTQPLDRSLQDLAAETQRQEEQALLQAQQRQMQQEPGMSR</sequence>
<name>A0A3M2HP44_9GAMM</name>
<protein>
    <submittedName>
        <fullName evidence="6">Uncharacterized protein</fullName>
    </submittedName>
</protein>
<dbReference type="InterPro" id="IPR027417">
    <property type="entry name" value="P-loop_NTPase"/>
</dbReference>
<feature type="region of interest" description="Disordered" evidence="3">
    <location>
        <begin position="407"/>
        <end position="428"/>
    </location>
</feature>
<dbReference type="GO" id="GO:0016301">
    <property type="term" value="F:kinase activity"/>
    <property type="evidence" value="ECO:0007669"/>
    <property type="project" value="InterPro"/>
</dbReference>
<evidence type="ECO:0000256" key="1">
    <source>
        <dbReference type="ARBA" id="ARBA00022741"/>
    </source>
</evidence>
<evidence type="ECO:0000313" key="7">
    <source>
        <dbReference type="Proteomes" id="UP000275012"/>
    </source>
</evidence>
<keyword evidence="2" id="KW-0067">ATP-binding</keyword>
<accession>A0A3M2HP44</accession>
<dbReference type="InterPro" id="IPR010488">
    <property type="entry name" value="Zeta_toxin_domain"/>
</dbReference>
<organism evidence="6 7">
    <name type="scientific">Solilutibacter pythonis</name>
    <dbReference type="NCBI Taxonomy" id="2483112"/>
    <lineage>
        <taxon>Bacteria</taxon>
        <taxon>Pseudomonadati</taxon>
        <taxon>Pseudomonadota</taxon>
        <taxon>Gammaproteobacteria</taxon>
        <taxon>Lysobacterales</taxon>
        <taxon>Lysobacteraceae</taxon>
        <taxon>Solilutibacter</taxon>
    </lineage>
</organism>
<feature type="domain" description="Zeta toxin" evidence="4">
    <location>
        <begin position="31"/>
        <end position="218"/>
    </location>
</feature>
<evidence type="ECO:0000313" key="6">
    <source>
        <dbReference type="EMBL" id="RMH89099.1"/>
    </source>
</evidence>
<gene>
    <name evidence="6" type="ORF">EBB59_10920</name>
</gene>
<dbReference type="SUPFAM" id="SSF52540">
    <property type="entry name" value="P-loop containing nucleoside triphosphate hydrolases"/>
    <property type="match status" value="1"/>
</dbReference>
<dbReference type="Pfam" id="PF20410">
    <property type="entry name" value="X-Tfes_XVIPCD"/>
    <property type="match status" value="1"/>
</dbReference>
<dbReference type="RefSeq" id="WP_122102183.1">
    <property type="nucleotide sequence ID" value="NZ_RFLY01000016.1"/>
</dbReference>
<evidence type="ECO:0000256" key="3">
    <source>
        <dbReference type="SAM" id="MobiDB-lite"/>
    </source>
</evidence>
<dbReference type="AlphaFoldDB" id="A0A3M2HP44"/>
<evidence type="ECO:0000256" key="2">
    <source>
        <dbReference type="ARBA" id="ARBA00022840"/>
    </source>
</evidence>
<dbReference type="GO" id="GO:0005524">
    <property type="term" value="F:ATP binding"/>
    <property type="evidence" value="ECO:0007669"/>
    <property type="project" value="UniProtKB-KW"/>
</dbReference>